<proteinExistence type="predicted"/>
<dbReference type="Proteomes" id="UP000199214">
    <property type="component" value="Unassembled WGS sequence"/>
</dbReference>
<accession>A0A1H7HYU1</accession>
<evidence type="ECO:0000313" key="2">
    <source>
        <dbReference type="Proteomes" id="UP000199214"/>
    </source>
</evidence>
<gene>
    <name evidence="1" type="ORF">SAMN05216382_0632</name>
</gene>
<protein>
    <recommendedName>
        <fullName evidence="3">PAS domain-containing protein</fullName>
    </recommendedName>
</protein>
<keyword evidence="2" id="KW-1185">Reference proteome</keyword>
<dbReference type="OrthoDB" id="7861242at2"/>
<name>A0A1H7HYU1_9SPHN</name>
<dbReference type="RefSeq" id="WP_093003159.1">
    <property type="nucleotide sequence ID" value="NZ_FNZZ01000001.1"/>
</dbReference>
<dbReference type="AlphaFoldDB" id="A0A1H7HYU1"/>
<dbReference type="EMBL" id="FNZZ01000001">
    <property type="protein sequence ID" value="SEK55294.1"/>
    <property type="molecule type" value="Genomic_DNA"/>
</dbReference>
<reference evidence="2" key="1">
    <citation type="submission" date="2016-10" db="EMBL/GenBank/DDBJ databases">
        <authorList>
            <person name="Varghese N."/>
            <person name="Submissions S."/>
        </authorList>
    </citation>
    <scope>NUCLEOTIDE SEQUENCE [LARGE SCALE GENOMIC DNA]</scope>
    <source>
        <strain evidence="2">JS21-1</strain>
    </source>
</reference>
<organism evidence="1 2">
    <name type="scientific">Sphingomonas palmae</name>
    <dbReference type="NCBI Taxonomy" id="1855283"/>
    <lineage>
        <taxon>Bacteria</taxon>
        <taxon>Pseudomonadati</taxon>
        <taxon>Pseudomonadota</taxon>
        <taxon>Alphaproteobacteria</taxon>
        <taxon>Sphingomonadales</taxon>
        <taxon>Sphingomonadaceae</taxon>
        <taxon>Sphingomonas</taxon>
    </lineage>
</organism>
<evidence type="ECO:0000313" key="1">
    <source>
        <dbReference type="EMBL" id="SEK55294.1"/>
    </source>
</evidence>
<dbReference type="Gene3D" id="3.30.450.20">
    <property type="entry name" value="PAS domain"/>
    <property type="match status" value="1"/>
</dbReference>
<evidence type="ECO:0008006" key="3">
    <source>
        <dbReference type="Google" id="ProtNLM"/>
    </source>
</evidence>
<sequence length="297" mass="31657">MENASLPQLSPEQQVTASELVRHFGLWQDRAARAPVYVHHRGRLRLVLLSLELMDSICAPHLGGSADQQDQLSGLIDHLDEALIVFTASGRVRHANAAAHTRFGKGAQVDRTARQLSQVSGMFLDDAIARVLASGTGETLDLVPDPYPARRLHARIDPLGDGCLLVARDATAAEEARARAAELRALERAIEVSNVAARARVNPRGYLLDPDAALARVTGTTPEQLAAARFLTLVAVADRARVGDMIEYVFANAAAVGTRAQLLVRGATAAPVALGLAPVERGGRVEEVTIVLTPTST</sequence>
<dbReference type="STRING" id="1855283.SAMN05216382_0632"/>